<sequence>MASVAPPFLNYIFNRPTLIQTAPPPTKSHCSATRRSFLLLIFPTPLLFTRPTIALDLTMTVPDQTLEEAETGLQSHSKSLVKVKDLLTVESWKEAQKSLRRSSSLLKQDIYTIIQAKPPKERPRLRKLYSDLFNAVTRLDYAARDEDRVRVAKLYKLNTITMYKFVTDQHNQYIHTFED</sequence>
<gene>
    <name evidence="8" type="ORF">ACJIZ3_020765</name>
</gene>
<protein>
    <recommendedName>
        <fullName evidence="10">PsbQ-like protein 3, chloroplastic</fullName>
    </recommendedName>
</protein>
<keyword evidence="6" id="KW-0472">Membrane</keyword>
<comment type="similarity">
    <text evidence="7">Belongs to the PsbQ family.</text>
</comment>
<keyword evidence="3" id="KW-0934">Plastid</keyword>
<name>A0ABD3SJJ2_9LAMI</name>
<dbReference type="Proteomes" id="UP001634393">
    <property type="component" value="Unassembled WGS sequence"/>
</dbReference>
<evidence type="ECO:0000256" key="1">
    <source>
        <dbReference type="ARBA" id="ARBA00004334"/>
    </source>
</evidence>
<proteinExistence type="inferred from homology"/>
<dbReference type="InterPro" id="IPR054099">
    <property type="entry name" value="PSII_PsbQ_pln"/>
</dbReference>
<dbReference type="PANTHER" id="PTHR33399:SF6">
    <property type="entry name" value="PSBQ-LIKE PROTEIN 3, CHLOROPLASTIC"/>
    <property type="match status" value="1"/>
</dbReference>
<comment type="caution">
    <text evidence="8">The sequence shown here is derived from an EMBL/GenBank/DDBJ whole genome shotgun (WGS) entry which is preliminary data.</text>
</comment>
<evidence type="ECO:0000256" key="4">
    <source>
        <dbReference type="ARBA" id="ARBA00022946"/>
    </source>
</evidence>
<evidence type="ECO:0000256" key="5">
    <source>
        <dbReference type="ARBA" id="ARBA00023078"/>
    </source>
</evidence>
<dbReference type="EMBL" id="JBJXBP010000006">
    <property type="protein sequence ID" value="KAL3824736.1"/>
    <property type="molecule type" value="Genomic_DNA"/>
</dbReference>
<keyword evidence="5" id="KW-0793">Thylakoid</keyword>
<keyword evidence="9" id="KW-1185">Reference proteome</keyword>
<evidence type="ECO:0000256" key="6">
    <source>
        <dbReference type="ARBA" id="ARBA00023136"/>
    </source>
</evidence>
<organism evidence="8 9">
    <name type="scientific">Penstemon smallii</name>
    <dbReference type="NCBI Taxonomy" id="265156"/>
    <lineage>
        <taxon>Eukaryota</taxon>
        <taxon>Viridiplantae</taxon>
        <taxon>Streptophyta</taxon>
        <taxon>Embryophyta</taxon>
        <taxon>Tracheophyta</taxon>
        <taxon>Spermatophyta</taxon>
        <taxon>Magnoliopsida</taxon>
        <taxon>eudicotyledons</taxon>
        <taxon>Gunneridae</taxon>
        <taxon>Pentapetalae</taxon>
        <taxon>asterids</taxon>
        <taxon>lamiids</taxon>
        <taxon>Lamiales</taxon>
        <taxon>Plantaginaceae</taxon>
        <taxon>Cheloneae</taxon>
        <taxon>Penstemon</taxon>
    </lineage>
</organism>
<dbReference type="InterPro" id="IPR023222">
    <property type="entry name" value="PsbQ-like_dom_sf"/>
</dbReference>
<keyword evidence="2" id="KW-0150">Chloroplast</keyword>
<evidence type="ECO:0000256" key="7">
    <source>
        <dbReference type="ARBA" id="ARBA00035649"/>
    </source>
</evidence>
<accession>A0ABD3SJJ2</accession>
<evidence type="ECO:0000313" key="8">
    <source>
        <dbReference type="EMBL" id="KAL3824736.1"/>
    </source>
</evidence>
<dbReference type="InterPro" id="IPR008797">
    <property type="entry name" value="PSII_PsbQ"/>
</dbReference>
<evidence type="ECO:0000256" key="3">
    <source>
        <dbReference type="ARBA" id="ARBA00022640"/>
    </source>
</evidence>
<evidence type="ECO:0000313" key="9">
    <source>
        <dbReference type="Proteomes" id="UP001634393"/>
    </source>
</evidence>
<reference evidence="8 9" key="1">
    <citation type="submission" date="2024-12" db="EMBL/GenBank/DDBJ databases">
        <title>The unique morphological basis and parallel evolutionary history of personate flowers in Penstemon.</title>
        <authorList>
            <person name="Depatie T.H."/>
            <person name="Wessinger C.A."/>
        </authorList>
    </citation>
    <scope>NUCLEOTIDE SEQUENCE [LARGE SCALE GENOMIC DNA]</scope>
    <source>
        <strain evidence="8">WTNN_2</strain>
        <tissue evidence="8">Leaf</tissue>
    </source>
</reference>
<evidence type="ECO:0008006" key="10">
    <source>
        <dbReference type="Google" id="ProtNLM"/>
    </source>
</evidence>
<dbReference type="PANTHER" id="PTHR33399">
    <property type="entry name" value="OXYGEN-EVOLVING ENHANCER PROTEIN 3-1, CHLOROPLASTIC"/>
    <property type="match status" value="1"/>
</dbReference>
<dbReference type="AlphaFoldDB" id="A0ABD3SJJ2"/>
<comment type="subcellular location">
    <subcellularLocation>
        <location evidence="1">Plastid</location>
        <location evidence="1">Chloroplast thylakoid membrane</location>
    </subcellularLocation>
</comment>
<evidence type="ECO:0000256" key="2">
    <source>
        <dbReference type="ARBA" id="ARBA00022528"/>
    </source>
</evidence>
<dbReference type="Pfam" id="PF05757">
    <property type="entry name" value="PsbQ"/>
    <property type="match status" value="1"/>
</dbReference>
<keyword evidence="4" id="KW-0809">Transit peptide</keyword>
<dbReference type="Gene3D" id="1.20.120.290">
    <property type="entry name" value="Oxygen-evolving enhancer protein 3 (PsbQ), four-helix up-down bundle"/>
    <property type="match status" value="1"/>
</dbReference>
<dbReference type="GO" id="GO:0009535">
    <property type="term" value="C:chloroplast thylakoid membrane"/>
    <property type="evidence" value="ECO:0007669"/>
    <property type="project" value="UniProtKB-SubCell"/>
</dbReference>
<dbReference type="SUPFAM" id="SSF101112">
    <property type="entry name" value="Oxygen-evolving enhancer protein 3"/>
    <property type="match status" value="1"/>
</dbReference>